<dbReference type="AlphaFoldDB" id="A0A5J4P713"/>
<feature type="non-terminal residue" evidence="1">
    <location>
        <position position="1"/>
    </location>
</feature>
<sequence length="30" mass="3345">AGTCCHWQPQTAAFVYAPPAEKRVFEILPL</sequence>
<protein>
    <submittedName>
        <fullName evidence="1">Uncharacterized protein</fullName>
    </submittedName>
</protein>
<accession>A0A5J4P713</accession>
<organism evidence="1">
    <name type="scientific">termite gut metagenome</name>
    <dbReference type="NCBI Taxonomy" id="433724"/>
    <lineage>
        <taxon>unclassified sequences</taxon>
        <taxon>metagenomes</taxon>
        <taxon>organismal metagenomes</taxon>
    </lineage>
</organism>
<comment type="caution">
    <text evidence="1">The sequence shown here is derived from an EMBL/GenBank/DDBJ whole genome shotgun (WGS) entry which is preliminary data.</text>
</comment>
<name>A0A5J4P713_9ZZZZ</name>
<gene>
    <name evidence="1" type="ORF">EZS27_044197</name>
</gene>
<evidence type="ECO:0000313" key="1">
    <source>
        <dbReference type="EMBL" id="KAA6304159.1"/>
    </source>
</evidence>
<proteinExistence type="predicted"/>
<dbReference type="EMBL" id="SNRY01011737">
    <property type="protein sequence ID" value="KAA6304159.1"/>
    <property type="molecule type" value="Genomic_DNA"/>
</dbReference>
<reference evidence="1" key="1">
    <citation type="submission" date="2019-03" db="EMBL/GenBank/DDBJ databases">
        <title>Single cell metagenomics reveals metabolic interactions within the superorganism composed of flagellate Streblomastix strix and complex community of Bacteroidetes bacteria on its surface.</title>
        <authorList>
            <person name="Treitli S.C."/>
            <person name="Kolisko M."/>
            <person name="Husnik F."/>
            <person name="Keeling P."/>
            <person name="Hampl V."/>
        </authorList>
    </citation>
    <scope>NUCLEOTIDE SEQUENCE</scope>
    <source>
        <strain evidence="1">STM</strain>
    </source>
</reference>